<protein>
    <recommendedName>
        <fullName evidence="11">lytic cellulose monooxygenase (C4-dehydrogenating)</fullName>
        <ecNumber evidence="11">1.14.99.56</ecNumber>
    </recommendedName>
</protein>
<evidence type="ECO:0000256" key="2">
    <source>
        <dbReference type="ARBA" id="ARBA00004613"/>
    </source>
</evidence>
<feature type="region of interest" description="Disordered" evidence="12">
    <location>
        <begin position="412"/>
        <end position="435"/>
    </location>
</feature>
<dbReference type="EMBL" id="DF977556">
    <property type="protein sequence ID" value="GAP93146.2"/>
    <property type="molecule type" value="Genomic_DNA"/>
</dbReference>
<feature type="region of interest" description="Disordered" evidence="12">
    <location>
        <begin position="449"/>
        <end position="490"/>
    </location>
</feature>
<accession>A0A1W2TWX4</accession>
<dbReference type="PANTHER" id="PTHR33353">
    <property type="entry name" value="PUTATIVE (AFU_ORTHOLOGUE AFUA_1G12560)-RELATED"/>
    <property type="match status" value="1"/>
</dbReference>
<evidence type="ECO:0000256" key="4">
    <source>
        <dbReference type="ARBA" id="ARBA00022729"/>
    </source>
</evidence>
<name>A0A1W2TWX4_ROSNE</name>
<comment type="cofactor">
    <cofactor evidence="1">
        <name>Cu(2+)</name>
        <dbReference type="ChEBI" id="CHEBI:29036"/>
    </cofactor>
</comment>
<evidence type="ECO:0000256" key="6">
    <source>
        <dbReference type="ARBA" id="ARBA00023157"/>
    </source>
</evidence>
<keyword evidence="6" id="KW-1015">Disulfide bond</keyword>
<dbReference type="STRING" id="77044.A0A1W2TWX4"/>
<proteinExistence type="inferred from homology"/>
<dbReference type="EC" id="1.14.99.56" evidence="11"/>
<dbReference type="GO" id="GO:0030245">
    <property type="term" value="P:cellulose catabolic process"/>
    <property type="evidence" value="ECO:0007669"/>
    <property type="project" value="UniProtKB-KW"/>
</dbReference>
<dbReference type="OrthoDB" id="5985073at2759"/>
<evidence type="ECO:0000256" key="7">
    <source>
        <dbReference type="ARBA" id="ARBA00023277"/>
    </source>
</evidence>
<evidence type="ECO:0000256" key="1">
    <source>
        <dbReference type="ARBA" id="ARBA00001973"/>
    </source>
</evidence>
<comment type="catalytic activity">
    <reaction evidence="10">
        <text>[(1-&gt;4)-beta-D-glucosyl]n+m + reduced acceptor + O2 = 4-dehydro-beta-D-glucosyl-[(1-&gt;4)-beta-D-glucosyl]n-1 + [(1-&gt;4)-beta-D-glucosyl]m + acceptor + H2O.</text>
        <dbReference type="EC" id="1.14.99.56"/>
    </reaction>
</comment>
<dbReference type="Gene3D" id="2.70.50.70">
    <property type="match status" value="1"/>
</dbReference>
<organism evidence="15">
    <name type="scientific">Rosellinia necatrix</name>
    <name type="common">White root-rot fungus</name>
    <dbReference type="NCBI Taxonomy" id="77044"/>
    <lineage>
        <taxon>Eukaryota</taxon>
        <taxon>Fungi</taxon>
        <taxon>Dikarya</taxon>
        <taxon>Ascomycota</taxon>
        <taxon>Pezizomycotina</taxon>
        <taxon>Sordariomycetes</taxon>
        <taxon>Xylariomycetidae</taxon>
        <taxon>Xylariales</taxon>
        <taxon>Xylariaceae</taxon>
        <taxon>Rosellinia</taxon>
    </lineage>
</organism>
<feature type="signal peptide" evidence="13">
    <location>
        <begin position="1"/>
        <end position="20"/>
    </location>
</feature>
<dbReference type="GO" id="GO:0005576">
    <property type="term" value="C:extracellular region"/>
    <property type="evidence" value="ECO:0007669"/>
    <property type="project" value="UniProtKB-SubCell"/>
</dbReference>
<dbReference type="Proteomes" id="UP000054516">
    <property type="component" value="Unassembled WGS sequence"/>
</dbReference>
<evidence type="ECO:0000256" key="9">
    <source>
        <dbReference type="ARBA" id="ARBA00044502"/>
    </source>
</evidence>
<evidence type="ECO:0000256" key="11">
    <source>
        <dbReference type="ARBA" id="ARBA00047174"/>
    </source>
</evidence>
<evidence type="ECO:0000313" key="16">
    <source>
        <dbReference type="Proteomes" id="UP000054516"/>
    </source>
</evidence>
<keyword evidence="16" id="KW-1185">Reference proteome</keyword>
<feature type="compositionally biased region" description="Basic residues" evidence="12">
    <location>
        <begin position="478"/>
        <end position="490"/>
    </location>
</feature>
<dbReference type="AlphaFoldDB" id="A0A1W2TWX4"/>
<evidence type="ECO:0000256" key="5">
    <source>
        <dbReference type="ARBA" id="ARBA00023001"/>
    </source>
</evidence>
<dbReference type="InterPro" id="IPR049892">
    <property type="entry name" value="AA9"/>
</dbReference>
<keyword evidence="5" id="KW-0136">Cellulose degradation</keyword>
<comment type="similarity">
    <text evidence="9">Belongs to the polysaccharide monooxygenase AA9 family.</text>
</comment>
<gene>
    <name evidence="15" type="ORF">SAMD00023353_11100080</name>
</gene>
<feature type="region of interest" description="Disordered" evidence="12">
    <location>
        <begin position="352"/>
        <end position="396"/>
    </location>
</feature>
<feature type="compositionally biased region" description="Low complexity" evidence="12">
    <location>
        <begin position="449"/>
        <end position="459"/>
    </location>
</feature>
<evidence type="ECO:0000256" key="10">
    <source>
        <dbReference type="ARBA" id="ARBA00045077"/>
    </source>
</evidence>
<dbReference type="CDD" id="cd21175">
    <property type="entry name" value="LPMO_AA9"/>
    <property type="match status" value="1"/>
</dbReference>
<reference evidence="15" key="1">
    <citation type="submission" date="2016-03" db="EMBL/GenBank/DDBJ databases">
        <title>Draft genome sequence of Rosellinia necatrix.</title>
        <authorList>
            <person name="Kanematsu S."/>
        </authorList>
    </citation>
    <scope>NUCLEOTIDE SEQUENCE [LARGE SCALE GENOMIC DNA]</scope>
    <source>
        <strain evidence="15">W97</strain>
    </source>
</reference>
<evidence type="ECO:0000256" key="3">
    <source>
        <dbReference type="ARBA" id="ARBA00022525"/>
    </source>
</evidence>
<dbReference type="PANTHER" id="PTHR33353:SF32">
    <property type="entry name" value="ENDO-BETA-1,4-GLUCANASE D"/>
    <property type="match status" value="1"/>
</dbReference>
<keyword evidence="8" id="KW-0624">Polysaccharide degradation</keyword>
<comment type="subcellular location">
    <subcellularLocation>
        <location evidence="2">Secreted</location>
    </subcellularLocation>
</comment>
<feature type="domain" description="Auxiliary Activity family 9 catalytic" evidence="14">
    <location>
        <begin position="21"/>
        <end position="235"/>
    </location>
</feature>
<feature type="compositionally biased region" description="Low complexity" evidence="12">
    <location>
        <begin position="377"/>
        <end position="396"/>
    </location>
</feature>
<dbReference type="Pfam" id="PF03443">
    <property type="entry name" value="AA9"/>
    <property type="match status" value="1"/>
</dbReference>
<keyword evidence="4 13" id="KW-0732">Signal</keyword>
<keyword evidence="7" id="KW-0119">Carbohydrate metabolism</keyword>
<evidence type="ECO:0000256" key="12">
    <source>
        <dbReference type="SAM" id="MobiDB-lite"/>
    </source>
</evidence>
<keyword evidence="3" id="KW-0964">Secreted</keyword>
<evidence type="ECO:0000256" key="13">
    <source>
        <dbReference type="SAM" id="SignalP"/>
    </source>
</evidence>
<feature type="chain" id="PRO_5013275294" description="lytic cellulose monooxygenase (C4-dehydrogenating)" evidence="13">
    <location>
        <begin position="21"/>
        <end position="490"/>
    </location>
</feature>
<evidence type="ECO:0000313" key="15">
    <source>
        <dbReference type="EMBL" id="GAP93146.2"/>
    </source>
</evidence>
<evidence type="ECO:0000259" key="14">
    <source>
        <dbReference type="Pfam" id="PF03443"/>
    </source>
</evidence>
<evidence type="ECO:0000256" key="8">
    <source>
        <dbReference type="ARBA" id="ARBA00023326"/>
    </source>
</evidence>
<sequence length="490" mass="51210">MKSTSLLGLAAIMLGSAAQGHTLFTTLYINDVKQGQGDGTCVRQTTDLARPNSPVVDVTSDDMACGVGGTTPVPYTCAAPAGAKLTFEYRESPHAAGQGFIDESHKGPVAVYAKRLGSADADAAGPGWFKIWGEGYDAAADKWATEKVAEANGLLSIRIPAALPAGNYLFRPEVVAMHNVTPEVEPQFYIGCAQVFLETAVTAAALEVPAAKSVSIPGYLSRGDPAMTYNLYSDEEYADPKKPFPLMGPEPFVPAPPKKVVAAANSKIARQTQGAVPDECILLNANWCGVEVAAYDDLTGCWAAVEDCWAQNDACWDHQTPAGGRNCEVWAGKCKDLDARCSAEDFAGPPAYALKSDDFPPPGPIPDPVNADDVPLDTAVPVPSSSSSSDVPSTTRVVVTSSVPVTVTVIPVQSPSSSSSSAAASSSEAPDTTTRVVVTSSVPVTVTVTPTATASSSASLEPIPDFTPRPTATSKPHCGGRRRRQARRRL</sequence>
<dbReference type="InterPro" id="IPR005103">
    <property type="entry name" value="AA9_LPMO"/>
</dbReference>